<evidence type="ECO:0000313" key="2">
    <source>
        <dbReference type="Proteomes" id="UP000054538"/>
    </source>
</evidence>
<dbReference type="InterPro" id="IPR011990">
    <property type="entry name" value="TPR-like_helical_dom_sf"/>
</dbReference>
<evidence type="ECO:0000313" key="1">
    <source>
        <dbReference type="EMBL" id="KIK97471.1"/>
    </source>
</evidence>
<keyword evidence="2" id="KW-1185">Reference proteome</keyword>
<dbReference type="OrthoDB" id="2690695at2759"/>
<accession>A0A0D0E185</accession>
<organism evidence="1 2">
    <name type="scientific">Paxillus rubicundulus Ve08.2h10</name>
    <dbReference type="NCBI Taxonomy" id="930991"/>
    <lineage>
        <taxon>Eukaryota</taxon>
        <taxon>Fungi</taxon>
        <taxon>Dikarya</taxon>
        <taxon>Basidiomycota</taxon>
        <taxon>Agaricomycotina</taxon>
        <taxon>Agaricomycetes</taxon>
        <taxon>Agaricomycetidae</taxon>
        <taxon>Boletales</taxon>
        <taxon>Paxilineae</taxon>
        <taxon>Paxillaceae</taxon>
        <taxon>Paxillus</taxon>
    </lineage>
</organism>
<dbReference type="HOGENOM" id="CLU_1046236_0_0_1"/>
<gene>
    <name evidence="1" type="ORF">PAXRUDRAFT_31773</name>
</gene>
<reference evidence="2" key="2">
    <citation type="submission" date="2015-01" db="EMBL/GenBank/DDBJ databases">
        <title>Evolutionary Origins and Diversification of the Mycorrhizal Mutualists.</title>
        <authorList>
            <consortium name="DOE Joint Genome Institute"/>
            <consortium name="Mycorrhizal Genomics Consortium"/>
            <person name="Kohler A."/>
            <person name="Kuo A."/>
            <person name="Nagy L.G."/>
            <person name="Floudas D."/>
            <person name="Copeland A."/>
            <person name="Barry K.W."/>
            <person name="Cichocki N."/>
            <person name="Veneault-Fourrey C."/>
            <person name="LaButti K."/>
            <person name="Lindquist E.A."/>
            <person name="Lipzen A."/>
            <person name="Lundell T."/>
            <person name="Morin E."/>
            <person name="Murat C."/>
            <person name="Riley R."/>
            <person name="Ohm R."/>
            <person name="Sun H."/>
            <person name="Tunlid A."/>
            <person name="Henrissat B."/>
            <person name="Grigoriev I.V."/>
            <person name="Hibbett D.S."/>
            <person name="Martin F."/>
        </authorList>
    </citation>
    <scope>NUCLEOTIDE SEQUENCE [LARGE SCALE GENOMIC DNA]</scope>
    <source>
        <strain evidence="2">Ve08.2h10</strain>
    </source>
</reference>
<proteinExistence type="predicted"/>
<dbReference type="AlphaFoldDB" id="A0A0D0E185"/>
<dbReference type="Gene3D" id="1.25.40.10">
    <property type="entry name" value="Tetratricopeptide repeat domain"/>
    <property type="match status" value="1"/>
</dbReference>
<dbReference type="InParanoid" id="A0A0D0E185"/>
<dbReference type="STRING" id="930991.A0A0D0E185"/>
<dbReference type="EMBL" id="KN824934">
    <property type="protein sequence ID" value="KIK97471.1"/>
    <property type="molecule type" value="Genomic_DNA"/>
</dbReference>
<protein>
    <submittedName>
        <fullName evidence="1">Uncharacterized protein</fullName>
    </submittedName>
</protein>
<reference evidence="1 2" key="1">
    <citation type="submission" date="2014-04" db="EMBL/GenBank/DDBJ databases">
        <authorList>
            <consortium name="DOE Joint Genome Institute"/>
            <person name="Kuo A."/>
            <person name="Kohler A."/>
            <person name="Jargeat P."/>
            <person name="Nagy L.G."/>
            <person name="Floudas D."/>
            <person name="Copeland A."/>
            <person name="Barry K.W."/>
            <person name="Cichocki N."/>
            <person name="Veneault-Fourrey C."/>
            <person name="LaButti K."/>
            <person name="Lindquist E.A."/>
            <person name="Lipzen A."/>
            <person name="Lundell T."/>
            <person name="Morin E."/>
            <person name="Murat C."/>
            <person name="Sun H."/>
            <person name="Tunlid A."/>
            <person name="Henrissat B."/>
            <person name="Grigoriev I.V."/>
            <person name="Hibbett D.S."/>
            <person name="Martin F."/>
            <person name="Nordberg H.P."/>
            <person name="Cantor M.N."/>
            <person name="Hua S.X."/>
        </authorList>
    </citation>
    <scope>NUCLEOTIDE SEQUENCE [LARGE SCALE GENOMIC DNA]</scope>
    <source>
        <strain evidence="1 2">Ve08.2h10</strain>
    </source>
</reference>
<dbReference type="Proteomes" id="UP000054538">
    <property type="component" value="Unassembled WGS sequence"/>
</dbReference>
<sequence length="266" mass="29547">MKLLSPQDMSLAIALLSLPNKQGDATDADEVSELLYSILDICSPVSLEHRSAYFSLLDDVISQYQNALFCIPGWSDWVDWQLSLATALALCFRCQGWKQDLEEAILSFRKVLIWTPRDCTSHCSALNNLAGDLCMHFEQGGDRRDLEEAIQYLQDTLVLTPPGHPFHARPPGHPDYAMSLNHIANVLLTQFKQGGGRKDPDGALQLCHIAQAESPPSHPFHIYIYSTILPTLTSSSIRPNTKNIFTVPCTLSMQQLPLHLATFCGA</sequence>
<name>A0A0D0E185_9AGAM</name>